<evidence type="ECO:0000313" key="3">
    <source>
        <dbReference type="Proteomes" id="UP001313282"/>
    </source>
</evidence>
<name>A0AAN8RBL6_9PEZI</name>
<proteinExistence type="predicted"/>
<reference evidence="2 3" key="1">
    <citation type="submission" date="2019-10" db="EMBL/GenBank/DDBJ databases">
        <authorList>
            <person name="Palmer J.M."/>
        </authorList>
    </citation>
    <scope>NUCLEOTIDE SEQUENCE [LARGE SCALE GENOMIC DNA]</scope>
    <source>
        <strain evidence="2 3">TWF718</strain>
    </source>
</reference>
<feature type="compositionally biased region" description="Acidic residues" evidence="1">
    <location>
        <begin position="15"/>
        <end position="36"/>
    </location>
</feature>
<dbReference type="EMBL" id="JAVHNR010000011">
    <property type="protein sequence ID" value="KAK6330647.1"/>
    <property type="molecule type" value="Genomic_DNA"/>
</dbReference>
<comment type="caution">
    <text evidence="2">The sequence shown here is derived from an EMBL/GenBank/DDBJ whole genome shotgun (WGS) entry which is preliminary data.</text>
</comment>
<organism evidence="2 3">
    <name type="scientific">Orbilia javanica</name>
    <dbReference type="NCBI Taxonomy" id="47235"/>
    <lineage>
        <taxon>Eukaryota</taxon>
        <taxon>Fungi</taxon>
        <taxon>Dikarya</taxon>
        <taxon>Ascomycota</taxon>
        <taxon>Pezizomycotina</taxon>
        <taxon>Orbiliomycetes</taxon>
        <taxon>Orbiliales</taxon>
        <taxon>Orbiliaceae</taxon>
        <taxon>Orbilia</taxon>
    </lineage>
</organism>
<gene>
    <name evidence="2" type="ORF">TWF718_002844</name>
</gene>
<dbReference type="AlphaFoldDB" id="A0AAN8RBL6"/>
<sequence>MARERLRPHLIPTAYEDESGGASEEDDRYSEIDTGEESDHFSDSEISISGTNADFDGRTVKVLVLEFAFNDLDLEAERRDVIQTFHRLGYVTELFKIRTLESPTVRSYMMGKLRSFLIPTVSRDQLKEIVREFLSPENPQRDLTKLPRTLLRSNFDRGHVKRHLDIYLKRAVERRLKTKLQKFLNPSSPDNGLFIVYYHGHGGMEEIHRSAVPLQTFLIFSHNQVSEERDNAIWEGILEDLDTREVQRVMSDSFHDKLRNLKDWRRMRPIQVGWKQVCGPILEAQKDVLVILDCCNAGMAATTMRRELDLNRRSQYRKELIGACSWRLATRNLMSKAMTSSLENTRSEGRRSISTLTLVSEMDQWLAIRMAEGNGQDPHQPLHSVIQTPRHDNNRSNMIILPIS</sequence>
<evidence type="ECO:0000313" key="2">
    <source>
        <dbReference type="EMBL" id="KAK6330647.1"/>
    </source>
</evidence>
<keyword evidence="3" id="KW-1185">Reference proteome</keyword>
<protein>
    <submittedName>
        <fullName evidence="2">Uncharacterized protein</fullName>
    </submittedName>
</protein>
<evidence type="ECO:0000256" key="1">
    <source>
        <dbReference type="SAM" id="MobiDB-lite"/>
    </source>
</evidence>
<feature type="region of interest" description="Disordered" evidence="1">
    <location>
        <begin position="1"/>
        <end position="46"/>
    </location>
</feature>
<accession>A0AAN8RBL6</accession>
<dbReference type="Proteomes" id="UP001313282">
    <property type="component" value="Unassembled WGS sequence"/>
</dbReference>